<accession>A0A484G0E5</accession>
<dbReference type="Proteomes" id="UP000014480">
    <property type="component" value="Unassembled WGS sequence"/>
</dbReference>
<protein>
    <submittedName>
        <fullName evidence="1">Uncharacterized protein</fullName>
    </submittedName>
</protein>
<sequence length="87" mass="9459">MTKLYLPAAQSLQVDFGTLLVAFSGCVEWAKFGVAASSRAVAEDSRRCQLFRDQHVIPLLHLAIQTSLAEHRDSQTSAAWGIIACLA</sequence>
<keyword evidence="2" id="KW-1185">Reference proteome</keyword>
<comment type="caution">
    <text evidence="1">The sequence shown here is derived from an EMBL/GenBank/DDBJ whole genome shotgun (WGS) entry which is preliminary data.</text>
</comment>
<reference evidence="2" key="1">
    <citation type="journal article" date="2013" name="New Phytol.">
        <title>Comparative genomic and transcriptomic analyses reveal the hemibiotrophic stage shift of Colletotrichum fungi.</title>
        <authorList>
            <person name="Gan P."/>
            <person name="Ikeda K."/>
            <person name="Irieda H."/>
            <person name="Narusaka M."/>
            <person name="O'Connell R.J."/>
            <person name="Narusaka Y."/>
            <person name="Takano Y."/>
            <person name="Kubo Y."/>
            <person name="Shirasu K."/>
        </authorList>
    </citation>
    <scope>NUCLEOTIDE SEQUENCE [LARGE SCALE GENOMIC DNA]</scope>
    <source>
        <strain evidence="2">104-T / ATCC 96160 / CBS 514.97 / LARS 414 / MAFF 240422</strain>
    </source>
</reference>
<dbReference type="AlphaFoldDB" id="A0A484G0E5"/>
<dbReference type="EMBL" id="AMCV02000005">
    <property type="protein sequence ID" value="TDZ23550.1"/>
    <property type="molecule type" value="Genomic_DNA"/>
</dbReference>
<gene>
    <name evidence="1" type="ORF">Cob_v003135</name>
</gene>
<evidence type="ECO:0000313" key="1">
    <source>
        <dbReference type="EMBL" id="TDZ23550.1"/>
    </source>
</evidence>
<name>A0A484G0E5_COLOR</name>
<evidence type="ECO:0000313" key="2">
    <source>
        <dbReference type="Proteomes" id="UP000014480"/>
    </source>
</evidence>
<dbReference type="PROSITE" id="PS51257">
    <property type="entry name" value="PROKAR_LIPOPROTEIN"/>
    <property type="match status" value="1"/>
</dbReference>
<reference evidence="2" key="2">
    <citation type="journal article" date="2019" name="Mol. Plant Microbe Interact.">
        <title>Genome sequence resources for four phytopathogenic fungi from the Colletotrichum orbiculare species complex.</title>
        <authorList>
            <person name="Gan P."/>
            <person name="Tsushima A."/>
            <person name="Narusaka M."/>
            <person name="Narusaka Y."/>
            <person name="Takano Y."/>
            <person name="Kubo Y."/>
            <person name="Shirasu K."/>
        </authorList>
    </citation>
    <scope>GENOME REANNOTATION</scope>
    <source>
        <strain evidence="2">104-T / ATCC 96160 / CBS 514.97 / LARS 414 / MAFF 240422</strain>
    </source>
</reference>
<organism evidence="1 2">
    <name type="scientific">Colletotrichum orbiculare (strain 104-T / ATCC 96160 / CBS 514.97 / LARS 414 / MAFF 240422)</name>
    <name type="common">Cucumber anthracnose fungus</name>
    <name type="synonym">Colletotrichum lagenarium</name>
    <dbReference type="NCBI Taxonomy" id="1213857"/>
    <lineage>
        <taxon>Eukaryota</taxon>
        <taxon>Fungi</taxon>
        <taxon>Dikarya</taxon>
        <taxon>Ascomycota</taxon>
        <taxon>Pezizomycotina</taxon>
        <taxon>Sordariomycetes</taxon>
        <taxon>Hypocreomycetidae</taxon>
        <taxon>Glomerellales</taxon>
        <taxon>Glomerellaceae</taxon>
        <taxon>Colletotrichum</taxon>
        <taxon>Colletotrichum orbiculare species complex</taxon>
    </lineage>
</organism>
<proteinExistence type="predicted"/>